<dbReference type="GO" id="GO:0005737">
    <property type="term" value="C:cytoplasm"/>
    <property type="evidence" value="ECO:0007669"/>
    <property type="project" value="InterPro"/>
</dbReference>
<proteinExistence type="inferred from homology"/>
<name>A0A9P8PX83_9ASCO</name>
<sequence>MARDRLSLTASHLSKSYFSTVEIGSKYSSTYKNYLILPNGGIGSYFHDIPINLNLPNKTCNVVIEIPRWSNAKFEINKDLQYNPITQDLKNNKPRFVKNLYPFKGYPQNYGAIPQTWDDPTIVETNTGYKGDNDPIDIVEIGSRIAQTGEVIECKILGSLALIDDGELDWKVIAIDINDELVNNSKNNLNDIQDVETVCPGLLSNIKLWFQNYKKPDGKSENQFGFNGEYLNVDKTLEIIQHGHQSWKNLINDQLKNQNDKFPLIINTTQVGTKGFVTQLNKNDIIQGNIHEKDSEIPKDIEKSYYF</sequence>
<dbReference type="Pfam" id="PF00719">
    <property type="entry name" value="Pyrophosphatase"/>
    <property type="match status" value="1"/>
</dbReference>
<comment type="cofactor">
    <cofactor evidence="1">
        <name>Mg(2+)</name>
        <dbReference type="ChEBI" id="CHEBI:18420"/>
    </cofactor>
</comment>
<dbReference type="InterPro" id="IPR008162">
    <property type="entry name" value="Pyrophosphatase"/>
</dbReference>
<gene>
    <name evidence="8" type="ORF">WICMUC_001209</name>
</gene>
<evidence type="ECO:0000256" key="2">
    <source>
        <dbReference type="ARBA" id="ARBA00006220"/>
    </source>
</evidence>
<dbReference type="FunFam" id="3.90.80.10:FF:000007">
    <property type="entry name" value="Inorganic pyrophosphatase, mitochondrial"/>
    <property type="match status" value="1"/>
</dbReference>
<keyword evidence="6" id="KW-0460">Magnesium</keyword>
<evidence type="ECO:0000256" key="4">
    <source>
        <dbReference type="ARBA" id="ARBA00022723"/>
    </source>
</evidence>
<dbReference type="EMBL" id="JAEUBF010000390">
    <property type="protein sequence ID" value="KAH3679014.1"/>
    <property type="molecule type" value="Genomic_DNA"/>
</dbReference>
<dbReference type="PROSITE" id="PS00387">
    <property type="entry name" value="PPASE"/>
    <property type="match status" value="1"/>
</dbReference>
<accession>A0A9P8PX83</accession>
<evidence type="ECO:0000313" key="8">
    <source>
        <dbReference type="EMBL" id="KAH3679014.1"/>
    </source>
</evidence>
<evidence type="ECO:0000256" key="5">
    <source>
        <dbReference type="ARBA" id="ARBA00022801"/>
    </source>
</evidence>
<reference evidence="8" key="1">
    <citation type="journal article" date="2021" name="Open Biol.">
        <title>Shared evolutionary footprints suggest mitochondrial oxidative damage underlies multiple complex I losses in fungi.</title>
        <authorList>
            <person name="Schikora-Tamarit M.A."/>
            <person name="Marcet-Houben M."/>
            <person name="Nosek J."/>
            <person name="Gabaldon T."/>
        </authorList>
    </citation>
    <scope>NUCLEOTIDE SEQUENCE</scope>
    <source>
        <strain evidence="8">CBS6341</strain>
    </source>
</reference>
<evidence type="ECO:0000313" key="9">
    <source>
        <dbReference type="Proteomes" id="UP000769528"/>
    </source>
</evidence>
<evidence type="ECO:0000256" key="3">
    <source>
        <dbReference type="ARBA" id="ARBA00012146"/>
    </source>
</evidence>
<evidence type="ECO:0000256" key="7">
    <source>
        <dbReference type="ARBA" id="ARBA00032535"/>
    </source>
</evidence>
<evidence type="ECO:0000256" key="6">
    <source>
        <dbReference type="ARBA" id="ARBA00022842"/>
    </source>
</evidence>
<dbReference type="SUPFAM" id="SSF50324">
    <property type="entry name" value="Inorganic pyrophosphatase"/>
    <property type="match status" value="1"/>
</dbReference>
<dbReference type="EC" id="3.6.1.1" evidence="3"/>
<keyword evidence="5" id="KW-0378">Hydrolase</keyword>
<dbReference type="PANTHER" id="PTHR10286">
    <property type="entry name" value="INORGANIC PYROPHOSPHATASE"/>
    <property type="match status" value="1"/>
</dbReference>
<protein>
    <recommendedName>
        <fullName evidence="3">inorganic diphosphatase</fullName>
        <ecNumber evidence="3">3.6.1.1</ecNumber>
    </recommendedName>
    <alternativeName>
        <fullName evidence="7">Pyrophosphate phospho-hydrolase</fullName>
    </alternativeName>
</protein>
<organism evidence="8 9">
    <name type="scientific">Wickerhamomyces mucosus</name>
    <dbReference type="NCBI Taxonomy" id="1378264"/>
    <lineage>
        <taxon>Eukaryota</taxon>
        <taxon>Fungi</taxon>
        <taxon>Dikarya</taxon>
        <taxon>Ascomycota</taxon>
        <taxon>Saccharomycotina</taxon>
        <taxon>Saccharomycetes</taxon>
        <taxon>Phaffomycetales</taxon>
        <taxon>Wickerhamomycetaceae</taxon>
        <taxon>Wickerhamomyces</taxon>
    </lineage>
</organism>
<dbReference type="GO" id="GO:0000287">
    <property type="term" value="F:magnesium ion binding"/>
    <property type="evidence" value="ECO:0007669"/>
    <property type="project" value="InterPro"/>
</dbReference>
<keyword evidence="9" id="KW-1185">Reference proteome</keyword>
<dbReference type="GO" id="GO:0006796">
    <property type="term" value="P:phosphate-containing compound metabolic process"/>
    <property type="evidence" value="ECO:0007669"/>
    <property type="project" value="InterPro"/>
</dbReference>
<dbReference type="InterPro" id="IPR036649">
    <property type="entry name" value="Pyrophosphatase_sf"/>
</dbReference>
<dbReference type="Proteomes" id="UP000769528">
    <property type="component" value="Unassembled WGS sequence"/>
</dbReference>
<reference evidence="8" key="2">
    <citation type="submission" date="2021-01" db="EMBL/GenBank/DDBJ databases">
        <authorList>
            <person name="Schikora-Tamarit M.A."/>
        </authorList>
    </citation>
    <scope>NUCLEOTIDE SEQUENCE</scope>
    <source>
        <strain evidence="8">CBS6341</strain>
    </source>
</reference>
<dbReference type="OrthoDB" id="1608002at2759"/>
<dbReference type="GO" id="GO:0004427">
    <property type="term" value="F:inorganic diphosphate phosphatase activity"/>
    <property type="evidence" value="ECO:0007669"/>
    <property type="project" value="UniProtKB-EC"/>
</dbReference>
<dbReference type="Gene3D" id="3.90.80.10">
    <property type="entry name" value="Inorganic pyrophosphatase"/>
    <property type="match status" value="1"/>
</dbReference>
<dbReference type="AlphaFoldDB" id="A0A9P8PX83"/>
<comment type="similarity">
    <text evidence="2">Belongs to the PPase family.</text>
</comment>
<dbReference type="CDD" id="cd00412">
    <property type="entry name" value="pyrophosphatase"/>
    <property type="match status" value="1"/>
</dbReference>
<comment type="caution">
    <text evidence="8">The sequence shown here is derived from an EMBL/GenBank/DDBJ whole genome shotgun (WGS) entry which is preliminary data.</text>
</comment>
<evidence type="ECO:0000256" key="1">
    <source>
        <dbReference type="ARBA" id="ARBA00001946"/>
    </source>
</evidence>
<keyword evidence="4" id="KW-0479">Metal-binding</keyword>